<name>A0ACD3BBX5_9AGAR</name>
<reference evidence="1 2" key="1">
    <citation type="journal article" date="2019" name="Nat. Ecol. Evol.">
        <title>Megaphylogeny resolves global patterns of mushroom evolution.</title>
        <authorList>
            <person name="Varga T."/>
            <person name="Krizsan K."/>
            <person name="Foldi C."/>
            <person name="Dima B."/>
            <person name="Sanchez-Garcia M."/>
            <person name="Sanchez-Ramirez S."/>
            <person name="Szollosi G.J."/>
            <person name="Szarkandi J.G."/>
            <person name="Papp V."/>
            <person name="Albert L."/>
            <person name="Andreopoulos W."/>
            <person name="Angelini C."/>
            <person name="Antonin V."/>
            <person name="Barry K.W."/>
            <person name="Bougher N.L."/>
            <person name="Buchanan P."/>
            <person name="Buyck B."/>
            <person name="Bense V."/>
            <person name="Catcheside P."/>
            <person name="Chovatia M."/>
            <person name="Cooper J."/>
            <person name="Damon W."/>
            <person name="Desjardin D."/>
            <person name="Finy P."/>
            <person name="Geml J."/>
            <person name="Haridas S."/>
            <person name="Hughes K."/>
            <person name="Justo A."/>
            <person name="Karasinski D."/>
            <person name="Kautmanova I."/>
            <person name="Kiss B."/>
            <person name="Kocsube S."/>
            <person name="Kotiranta H."/>
            <person name="LaButti K.M."/>
            <person name="Lechner B.E."/>
            <person name="Liimatainen K."/>
            <person name="Lipzen A."/>
            <person name="Lukacs Z."/>
            <person name="Mihaltcheva S."/>
            <person name="Morgado L.N."/>
            <person name="Niskanen T."/>
            <person name="Noordeloos M.E."/>
            <person name="Ohm R.A."/>
            <person name="Ortiz-Santana B."/>
            <person name="Ovrebo C."/>
            <person name="Racz N."/>
            <person name="Riley R."/>
            <person name="Savchenko A."/>
            <person name="Shiryaev A."/>
            <person name="Soop K."/>
            <person name="Spirin V."/>
            <person name="Szebenyi C."/>
            <person name="Tomsovsky M."/>
            <person name="Tulloss R.E."/>
            <person name="Uehling J."/>
            <person name="Grigoriev I.V."/>
            <person name="Vagvolgyi C."/>
            <person name="Papp T."/>
            <person name="Martin F.M."/>
            <person name="Miettinen O."/>
            <person name="Hibbett D.S."/>
            <person name="Nagy L.G."/>
        </authorList>
    </citation>
    <scope>NUCLEOTIDE SEQUENCE [LARGE SCALE GENOMIC DNA]</scope>
    <source>
        <strain evidence="1 2">NL-1719</strain>
    </source>
</reference>
<keyword evidence="2" id="KW-1185">Reference proteome</keyword>
<accession>A0ACD3BBX5</accession>
<dbReference type="EMBL" id="ML208262">
    <property type="protein sequence ID" value="TFK75583.1"/>
    <property type="molecule type" value="Genomic_DNA"/>
</dbReference>
<gene>
    <name evidence="1" type="ORF">BDN72DRAFT_831870</name>
</gene>
<sequence length="281" mass="30957">MAYVSVEADERLEEGPEGLQFKSFSNNAPNNNTGGSGPGYLYDGPRRPSSGFWTLEYYQQYFDVDTITVVERCYGTLNVMAPDFIGAHLSPLDLYGPFWTLTTLIFTLFLSSSLAASISAYLSAPGQEYDYDFRLLSIAVSLVYAWGIGVPVLFWLGLRYIGLGEWGVLEAVALWGYGQFVWIPVSILCVIPVSLLRWLLVLVAASVSGVFLVRNVNNTLRAAEAKTTPLILAFIVAINLGIALTFKIIFFSYYVVENIGPDIPIPGGTDPSSNSTKLFFY</sequence>
<proteinExistence type="predicted"/>
<organism evidence="1 2">
    <name type="scientific">Pluteus cervinus</name>
    <dbReference type="NCBI Taxonomy" id="181527"/>
    <lineage>
        <taxon>Eukaryota</taxon>
        <taxon>Fungi</taxon>
        <taxon>Dikarya</taxon>
        <taxon>Basidiomycota</taxon>
        <taxon>Agaricomycotina</taxon>
        <taxon>Agaricomycetes</taxon>
        <taxon>Agaricomycetidae</taxon>
        <taxon>Agaricales</taxon>
        <taxon>Pluteineae</taxon>
        <taxon>Pluteaceae</taxon>
        <taxon>Pluteus</taxon>
    </lineage>
</organism>
<evidence type="ECO:0000313" key="2">
    <source>
        <dbReference type="Proteomes" id="UP000308600"/>
    </source>
</evidence>
<evidence type="ECO:0000313" key="1">
    <source>
        <dbReference type="EMBL" id="TFK75583.1"/>
    </source>
</evidence>
<protein>
    <submittedName>
        <fullName evidence="1">Yip1-domain-containing protein</fullName>
    </submittedName>
</protein>
<dbReference type="Proteomes" id="UP000308600">
    <property type="component" value="Unassembled WGS sequence"/>
</dbReference>